<dbReference type="AlphaFoldDB" id="A0A4Y9SX74"/>
<dbReference type="Proteomes" id="UP000297729">
    <property type="component" value="Unassembled WGS sequence"/>
</dbReference>
<gene>
    <name evidence="1" type="ORF">E4L98_01180</name>
</gene>
<keyword evidence="2" id="KW-1185">Reference proteome</keyword>
<evidence type="ECO:0000313" key="1">
    <source>
        <dbReference type="EMBL" id="TFW31060.1"/>
    </source>
</evidence>
<dbReference type="RefSeq" id="WP_135199734.1">
    <property type="nucleotide sequence ID" value="NZ_SPVG01000013.1"/>
</dbReference>
<dbReference type="Gene3D" id="1.20.1170.10">
    <property type="match status" value="1"/>
</dbReference>
<reference evidence="1 2" key="1">
    <citation type="submission" date="2019-03" db="EMBL/GenBank/DDBJ databases">
        <title>Draft Genome Sequence of Duganella callidus sp. nov., a Novel Duganella Species Isolated from Cultivated Soil.</title>
        <authorList>
            <person name="Raths R."/>
            <person name="Peta V."/>
            <person name="Bucking H."/>
        </authorList>
    </citation>
    <scope>NUCLEOTIDE SEQUENCE [LARGE SCALE GENOMIC DNA]</scope>
    <source>
        <strain evidence="1 2">DN04</strain>
    </source>
</reference>
<dbReference type="SUPFAM" id="SSF58100">
    <property type="entry name" value="Bacterial hemolysins"/>
    <property type="match status" value="1"/>
</dbReference>
<dbReference type="EMBL" id="SPVG01000013">
    <property type="protein sequence ID" value="TFW31060.1"/>
    <property type="molecule type" value="Genomic_DNA"/>
</dbReference>
<protein>
    <submittedName>
        <fullName evidence="1">Uncharacterized protein</fullName>
    </submittedName>
</protein>
<accession>A0A4Y9SX74</accession>
<name>A0A4Y9SX74_9BURK</name>
<organism evidence="1 2">
    <name type="scientific">Duganella callida</name>
    <dbReference type="NCBI Taxonomy" id="2561932"/>
    <lineage>
        <taxon>Bacteria</taxon>
        <taxon>Pseudomonadati</taxon>
        <taxon>Pseudomonadota</taxon>
        <taxon>Betaproteobacteria</taxon>
        <taxon>Burkholderiales</taxon>
        <taxon>Oxalobacteraceae</taxon>
        <taxon>Telluria group</taxon>
        <taxon>Duganella</taxon>
    </lineage>
</organism>
<evidence type="ECO:0000313" key="2">
    <source>
        <dbReference type="Proteomes" id="UP000297729"/>
    </source>
</evidence>
<dbReference type="OrthoDB" id="5902884at2"/>
<comment type="caution">
    <text evidence="1">The sequence shown here is derived from an EMBL/GenBank/DDBJ whole genome shotgun (WGS) entry which is preliminary data.</text>
</comment>
<proteinExistence type="predicted"/>
<sequence length="264" mass="26656">MDTTRIDLGPDTVTAGGSPFALPAAQWRAIGDFLASVNATDAASSAGIAAQLPDYATLRTCAANWSARTHPNLLSLAGQISQYGSYFSQQLAPRLNAMISGQQAAQQGAALDALLQPAMDTAQRCATLAAALVPDLQTLGSTCGNIQRALPGVISSLTAQSVGIPGMGSNDGLAARLAAQIGAIAANLAQVAVLYAVAGNVPLADIERLRGAWGGISDDLAALREDMQTLAASLDTVLAGLDLQLAGSQWQSVAAEAAAFAAAA</sequence>